<dbReference type="Proteomes" id="UP000070133">
    <property type="component" value="Unassembled WGS sequence"/>
</dbReference>
<dbReference type="SUPFAM" id="SSF51735">
    <property type="entry name" value="NAD(P)-binding Rossmann-fold domains"/>
    <property type="match status" value="1"/>
</dbReference>
<dbReference type="PANTHER" id="PTHR43008">
    <property type="entry name" value="BENZIL REDUCTASE"/>
    <property type="match status" value="1"/>
</dbReference>
<dbReference type="AlphaFoldDB" id="A0A139GVC1"/>
<dbReference type="GO" id="GO:0050664">
    <property type="term" value="F:oxidoreductase activity, acting on NAD(P)H, oxygen as acceptor"/>
    <property type="evidence" value="ECO:0007669"/>
    <property type="project" value="TreeGrafter"/>
</dbReference>
<dbReference type="OrthoDB" id="1669814at2759"/>
<evidence type="ECO:0000256" key="3">
    <source>
        <dbReference type="ARBA" id="ARBA00023002"/>
    </source>
</evidence>
<keyword evidence="5" id="KW-1185">Reference proteome</keyword>
<protein>
    <submittedName>
        <fullName evidence="4">Uncharacterized protein</fullName>
    </submittedName>
</protein>
<dbReference type="GO" id="GO:0016616">
    <property type="term" value="F:oxidoreductase activity, acting on the CH-OH group of donors, NAD or NADP as acceptor"/>
    <property type="evidence" value="ECO:0007669"/>
    <property type="project" value="UniProtKB-ARBA"/>
</dbReference>
<gene>
    <name evidence="4" type="ORF">AC578_11145</name>
</gene>
<dbReference type="PROSITE" id="PS00061">
    <property type="entry name" value="ADH_SHORT"/>
    <property type="match status" value="1"/>
</dbReference>
<dbReference type="Pfam" id="PF13561">
    <property type="entry name" value="adh_short_C2"/>
    <property type="match status" value="1"/>
</dbReference>
<dbReference type="InterPro" id="IPR002347">
    <property type="entry name" value="SDR_fam"/>
</dbReference>
<dbReference type="PANTHER" id="PTHR43008:SF10">
    <property type="entry name" value="CHAIN DEHYDROGENASE_OXIDOREDUCTASE, PUTATIVE (AFU_ORTHOLOGUE AFUA_2G15740)-RELATED"/>
    <property type="match status" value="1"/>
</dbReference>
<comment type="similarity">
    <text evidence="1">Belongs to the short-chain dehydrogenases/reductases (SDR) family.</text>
</comment>
<evidence type="ECO:0000313" key="4">
    <source>
        <dbReference type="EMBL" id="KXS94145.1"/>
    </source>
</evidence>
<dbReference type="STRING" id="321146.A0A139GVC1"/>
<sequence length="348" mass="37513">MSSARLSTLGLRFAIRASNTAGVRPSRLVSQTAPQWLICNTCLLSATANSFSTNPRPNNAPSSYTHRREDSKIAATFTSTALAPPGFDVRGRVYAVTGGGRGLGLTIASYLAKLGAHVYCLDVLPIPAAEFFETKQLAENCAGCGSLNYRDLDVRNAEQQDAVFSEIADEHGRFDGLVAAAAIQYICQALQYPPEKITEMLDVNVKGVHLTATTAAKQMIKYDCQGSIVLIASMSAFISNKGLSCSVYNASKAAVVSLGRSFADQWSKAVRGKPIRVNSLCPGNIMTPMVRKNFEDEPHLKKLWEESNMLGRISEPEEFTGAVLFMLSDASSFMTGASLLVDAGYTAW</sequence>
<dbReference type="EMBL" id="LFZN01000320">
    <property type="protein sequence ID" value="KXS94145.1"/>
    <property type="molecule type" value="Genomic_DNA"/>
</dbReference>
<dbReference type="InterPro" id="IPR036291">
    <property type="entry name" value="NAD(P)-bd_dom_sf"/>
</dbReference>
<dbReference type="InterPro" id="IPR020904">
    <property type="entry name" value="Sc_DH/Rdtase_CS"/>
</dbReference>
<reference evidence="4 5" key="1">
    <citation type="submission" date="2015-07" db="EMBL/GenBank/DDBJ databases">
        <title>Comparative genomics of the Sigatoka disease complex on banana suggests a link between parallel evolutionary changes in Pseudocercospora fijiensis and Pseudocercospora eumusae and increased virulence on the banana host.</title>
        <authorList>
            <person name="Chang T.-C."/>
            <person name="Salvucci A."/>
            <person name="Crous P.W."/>
            <person name="Stergiopoulos I."/>
        </authorList>
    </citation>
    <scope>NUCLEOTIDE SEQUENCE [LARGE SCALE GENOMIC DNA]</scope>
    <source>
        <strain evidence="4 5">CBS 114824</strain>
    </source>
</reference>
<keyword evidence="3" id="KW-0560">Oxidoreductase</keyword>
<evidence type="ECO:0000256" key="1">
    <source>
        <dbReference type="ARBA" id="ARBA00006484"/>
    </source>
</evidence>
<accession>A0A139GVC1</accession>
<organism evidence="4 5">
    <name type="scientific">Pseudocercospora eumusae</name>
    <dbReference type="NCBI Taxonomy" id="321146"/>
    <lineage>
        <taxon>Eukaryota</taxon>
        <taxon>Fungi</taxon>
        <taxon>Dikarya</taxon>
        <taxon>Ascomycota</taxon>
        <taxon>Pezizomycotina</taxon>
        <taxon>Dothideomycetes</taxon>
        <taxon>Dothideomycetidae</taxon>
        <taxon>Mycosphaerellales</taxon>
        <taxon>Mycosphaerellaceae</taxon>
        <taxon>Pseudocercospora</taxon>
    </lineage>
</organism>
<name>A0A139GVC1_9PEZI</name>
<comment type="caution">
    <text evidence="4">The sequence shown here is derived from an EMBL/GenBank/DDBJ whole genome shotgun (WGS) entry which is preliminary data.</text>
</comment>
<proteinExistence type="inferred from homology"/>
<evidence type="ECO:0000313" key="5">
    <source>
        <dbReference type="Proteomes" id="UP000070133"/>
    </source>
</evidence>
<dbReference type="FunFam" id="3.40.50.720:FF:000084">
    <property type="entry name" value="Short-chain dehydrogenase reductase"/>
    <property type="match status" value="1"/>
</dbReference>
<keyword evidence="2" id="KW-0521">NADP</keyword>
<dbReference type="Gene3D" id="3.40.50.720">
    <property type="entry name" value="NAD(P)-binding Rossmann-like Domain"/>
    <property type="match status" value="1"/>
</dbReference>
<dbReference type="PRINTS" id="PR00081">
    <property type="entry name" value="GDHRDH"/>
</dbReference>
<evidence type="ECO:0000256" key="2">
    <source>
        <dbReference type="ARBA" id="ARBA00022857"/>
    </source>
</evidence>